<sequence length="318" mass="35141">MTGYYDNAAKHKTSSDQEKTLQDAVIKTIGSFANTLPVYQRSEVMLFIMGKIPVPGIYPALGSPNAGFEGSGMIQVMLLKSLLQVSERYESTNLLTALPSSFLEPLLSFTLMEEPEIRLLVLSILTSLIDRHHNAARLSDVSVTFDVSDLELKDDACCRQDNLFIRKVGKALSDPTLTSAPLELGLVSVQHAQRLYRHVYLACREESSGRSHYRALVTLLAVLGVELANEEVLVDLIRLVLALQELALSNQEGLSTFNRCGLHAVCATFLHLLSQLGPPPELQQHITQVIALRQKDAPHLLPDHVFSEEPRYGEQVSG</sequence>
<dbReference type="Ensembl" id="ENSTNIT00000004851.1">
    <property type="protein sequence ID" value="ENSTNIP00000004707.1"/>
    <property type="gene ID" value="ENSTNIG00000002247.1"/>
</dbReference>
<reference evidence="2" key="1">
    <citation type="journal article" date="2004" name="Nature">
        <title>Genome duplication in the teleost fish Tetraodon nigroviridis reveals the early vertebrate proto-karyotype.</title>
        <authorList>
            <person name="Jaillon O."/>
            <person name="Aury J.-M."/>
            <person name="Brunet F."/>
            <person name="Petit J.-L."/>
            <person name="Stange-Thomann N."/>
            <person name="Mauceli E."/>
            <person name="Bouneau L."/>
            <person name="Fischer C."/>
            <person name="Ozouf-Costaz C."/>
            <person name="Bernot A."/>
            <person name="Nicaud S."/>
            <person name="Jaffe D."/>
            <person name="Fisher S."/>
            <person name="Lutfalla G."/>
            <person name="Dossat C."/>
            <person name="Segurens B."/>
            <person name="Dasilva C."/>
            <person name="Salanoubat M."/>
            <person name="Levy M."/>
            <person name="Boudet N."/>
            <person name="Castellano S."/>
            <person name="Anthouard V."/>
            <person name="Jubin C."/>
            <person name="Castelli V."/>
            <person name="Katinka M."/>
            <person name="Vacherie B."/>
            <person name="Biemont C."/>
            <person name="Skalli Z."/>
            <person name="Cattolico L."/>
            <person name="Poulain J."/>
            <person name="De Berardinis V."/>
            <person name="Cruaud C."/>
            <person name="Duprat S."/>
            <person name="Brottier P."/>
            <person name="Coutanceau J.-P."/>
            <person name="Gouzy J."/>
            <person name="Parra G."/>
            <person name="Lardier G."/>
            <person name="Chapple C."/>
            <person name="McKernan K.J."/>
            <person name="McEwan P."/>
            <person name="Bosak S."/>
            <person name="Kellis M."/>
            <person name="Volff J.-N."/>
            <person name="Guigo R."/>
            <person name="Zody M.C."/>
            <person name="Mesirov J."/>
            <person name="Lindblad-Toh K."/>
            <person name="Birren B."/>
            <person name="Nusbaum C."/>
            <person name="Kahn D."/>
            <person name="Robinson-Rechavi M."/>
            <person name="Laudet V."/>
            <person name="Schachter V."/>
            <person name="Quetier F."/>
            <person name="Saurin W."/>
            <person name="Scarpelli C."/>
            <person name="Wincker P."/>
            <person name="Lander E.S."/>
            <person name="Weissenbach J."/>
            <person name="Roest Crollius H."/>
        </authorList>
    </citation>
    <scope>NUCLEOTIDE SEQUENCE [LARGE SCALE GENOMIC DNA]</scope>
</reference>
<accession>H3C8Y5</accession>
<keyword evidence="2" id="KW-1185">Reference proteome</keyword>
<protein>
    <submittedName>
        <fullName evidence="1">Uncharacterized protein</fullName>
    </submittedName>
</protein>
<dbReference type="InterPro" id="IPR051851">
    <property type="entry name" value="EFR3_Homologs"/>
</dbReference>
<organism evidence="1 2">
    <name type="scientific">Tetraodon nigroviridis</name>
    <name type="common">Spotted green pufferfish</name>
    <name type="synonym">Chelonodon nigroviridis</name>
    <dbReference type="NCBI Taxonomy" id="99883"/>
    <lineage>
        <taxon>Eukaryota</taxon>
        <taxon>Metazoa</taxon>
        <taxon>Chordata</taxon>
        <taxon>Craniata</taxon>
        <taxon>Vertebrata</taxon>
        <taxon>Euteleostomi</taxon>
        <taxon>Actinopterygii</taxon>
        <taxon>Neopterygii</taxon>
        <taxon>Teleostei</taxon>
        <taxon>Neoteleostei</taxon>
        <taxon>Acanthomorphata</taxon>
        <taxon>Eupercaria</taxon>
        <taxon>Tetraodontiformes</taxon>
        <taxon>Tetradontoidea</taxon>
        <taxon>Tetraodontidae</taxon>
        <taxon>Tetraodon</taxon>
    </lineage>
</organism>
<proteinExistence type="predicted"/>
<dbReference type="PANTHER" id="PTHR12444">
    <property type="entry name" value="PROTEIN EFR3 HOMOLOG CMP44E"/>
    <property type="match status" value="1"/>
</dbReference>
<reference evidence="1" key="2">
    <citation type="submission" date="2025-08" db="UniProtKB">
        <authorList>
            <consortium name="Ensembl"/>
        </authorList>
    </citation>
    <scope>IDENTIFICATION</scope>
</reference>
<dbReference type="GeneTree" id="ENSGT00390000002143"/>
<reference evidence="1" key="3">
    <citation type="submission" date="2025-09" db="UniProtKB">
        <authorList>
            <consortium name="Ensembl"/>
        </authorList>
    </citation>
    <scope>IDENTIFICATION</scope>
</reference>
<evidence type="ECO:0000313" key="1">
    <source>
        <dbReference type="Ensembl" id="ENSTNIP00000004707.1"/>
    </source>
</evidence>
<dbReference type="HOGENOM" id="CLU_1035382_0_0_1"/>
<dbReference type="Proteomes" id="UP000007303">
    <property type="component" value="Unassembled WGS sequence"/>
</dbReference>
<name>H3C8Y5_TETNG</name>
<evidence type="ECO:0000313" key="2">
    <source>
        <dbReference type="Proteomes" id="UP000007303"/>
    </source>
</evidence>
<dbReference type="STRING" id="99883.ENSTNIP00000004707"/>
<dbReference type="OrthoDB" id="19232at2759"/>
<dbReference type="OMA" id="YCTITLI"/>
<dbReference type="PANTHER" id="PTHR12444:SF4">
    <property type="entry name" value="PROTEIN EFR3 HOMOLOG B"/>
    <property type="match status" value="1"/>
</dbReference>